<evidence type="ECO:0000313" key="3">
    <source>
        <dbReference type="Proteomes" id="UP001596398"/>
    </source>
</evidence>
<protein>
    <submittedName>
        <fullName evidence="2">Alpha/beta fold hydrolase</fullName>
    </submittedName>
</protein>
<keyword evidence="2" id="KW-0378">Hydrolase</keyword>
<dbReference type="Gene3D" id="3.40.50.1820">
    <property type="entry name" value="alpha/beta hydrolase"/>
    <property type="match status" value="1"/>
</dbReference>
<proteinExistence type="predicted"/>
<keyword evidence="3" id="KW-1185">Reference proteome</keyword>
<dbReference type="InterPro" id="IPR029058">
    <property type="entry name" value="AB_hydrolase_fold"/>
</dbReference>
<reference evidence="2 3" key="1">
    <citation type="journal article" date="2019" name="Int. J. Syst. Evol. Microbiol.">
        <title>The Global Catalogue of Microorganisms (GCM) 10K type strain sequencing project: providing services to taxonomists for standard genome sequencing and annotation.</title>
        <authorList>
            <consortium name="The Broad Institute Genomics Platform"/>
            <consortium name="The Broad Institute Genome Sequencing Center for Infectious Disease"/>
            <person name="Wu L."/>
            <person name="Ma J."/>
        </authorList>
    </citation>
    <scope>NUCLEOTIDE SEQUENCE [LARGE SCALE GENOMIC DNA]</scope>
    <source>
        <strain evidence="2 3">DT85</strain>
    </source>
</reference>
<dbReference type="Proteomes" id="UP001596398">
    <property type="component" value="Unassembled WGS sequence"/>
</dbReference>
<gene>
    <name evidence="2" type="ORF">ACFQJ4_11520</name>
</gene>
<dbReference type="EMBL" id="JBHTAP010000001">
    <property type="protein sequence ID" value="MFC7235945.1"/>
    <property type="molecule type" value="Genomic_DNA"/>
</dbReference>
<dbReference type="SUPFAM" id="SSF53474">
    <property type="entry name" value="alpha/beta-Hydrolases"/>
    <property type="match status" value="1"/>
</dbReference>
<dbReference type="Pfam" id="PF12697">
    <property type="entry name" value="Abhydrolase_6"/>
    <property type="match status" value="1"/>
</dbReference>
<sequence>MKLRYAALGLAGAVGGLAAANGGLRADGFEPPLSREQDTYRWRGFDVAYTDLGDPSDPDLVLLHGLNAAGSSHEFREIAEELAEEYHVVAPDLPGFGGSDRPPLMYSGSLYVAFVTDFLREAVDDPVVVASSLSAAYATKAAAEVPVSELFLVVPTATTVPGRRTWLRSVLRSPVVGEALYNALTSKRSIRWFLADHGFAREESITDEWVDYDWNTAHQPNARFAPASFVAGFLDLDTDLGADLAALDCPVTIVWGGEARMPDPDTGRELAAAADAPFVGIPDTDLLPHAEEPAAFLDAFRER</sequence>
<feature type="domain" description="AB hydrolase-1" evidence="1">
    <location>
        <begin position="60"/>
        <end position="299"/>
    </location>
</feature>
<dbReference type="InterPro" id="IPR000073">
    <property type="entry name" value="AB_hydrolase_1"/>
</dbReference>
<name>A0ABD5ZR31_9EURY</name>
<dbReference type="GO" id="GO:0016787">
    <property type="term" value="F:hydrolase activity"/>
    <property type="evidence" value="ECO:0007669"/>
    <property type="project" value="UniProtKB-KW"/>
</dbReference>
<dbReference type="PANTHER" id="PTHR46438:SF2">
    <property type="entry name" value="ALPHA_BETA-HYDROLASES SUPERFAMILY PROTEIN"/>
    <property type="match status" value="1"/>
</dbReference>
<organism evidence="2 3">
    <name type="scientific">Halosegnis marinus</name>
    <dbReference type="NCBI Taxonomy" id="3034023"/>
    <lineage>
        <taxon>Archaea</taxon>
        <taxon>Methanobacteriati</taxon>
        <taxon>Methanobacteriota</taxon>
        <taxon>Stenosarchaea group</taxon>
        <taxon>Halobacteria</taxon>
        <taxon>Halobacteriales</taxon>
        <taxon>Natronomonadaceae</taxon>
        <taxon>Halosegnis</taxon>
    </lineage>
</organism>
<comment type="caution">
    <text evidence="2">The sequence shown here is derived from an EMBL/GenBank/DDBJ whole genome shotgun (WGS) entry which is preliminary data.</text>
</comment>
<dbReference type="GeneID" id="79267647"/>
<evidence type="ECO:0000313" key="2">
    <source>
        <dbReference type="EMBL" id="MFC7235945.1"/>
    </source>
</evidence>
<dbReference type="RefSeq" id="WP_276234089.1">
    <property type="nucleotide sequence ID" value="NZ_CP119802.1"/>
</dbReference>
<dbReference type="AlphaFoldDB" id="A0ABD5ZR31"/>
<evidence type="ECO:0000259" key="1">
    <source>
        <dbReference type="Pfam" id="PF12697"/>
    </source>
</evidence>
<accession>A0ABD5ZR31</accession>
<dbReference type="PANTHER" id="PTHR46438">
    <property type="entry name" value="ALPHA/BETA-HYDROLASES SUPERFAMILY PROTEIN"/>
    <property type="match status" value="1"/>
</dbReference>